<name>A0A0C3E3W6_9AGAM</name>
<organism evidence="1 2">
    <name type="scientific">Scleroderma citrinum Foug A</name>
    <dbReference type="NCBI Taxonomy" id="1036808"/>
    <lineage>
        <taxon>Eukaryota</taxon>
        <taxon>Fungi</taxon>
        <taxon>Dikarya</taxon>
        <taxon>Basidiomycota</taxon>
        <taxon>Agaricomycotina</taxon>
        <taxon>Agaricomycetes</taxon>
        <taxon>Agaricomycetidae</taxon>
        <taxon>Boletales</taxon>
        <taxon>Sclerodermatineae</taxon>
        <taxon>Sclerodermataceae</taxon>
        <taxon>Scleroderma</taxon>
    </lineage>
</organism>
<dbReference type="EMBL" id="KN822040">
    <property type="protein sequence ID" value="KIM62716.1"/>
    <property type="molecule type" value="Genomic_DNA"/>
</dbReference>
<dbReference type="InParanoid" id="A0A0C3E3W6"/>
<dbReference type="Proteomes" id="UP000053989">
    <property type="component" value="Unassembled WGS sequence"/>
</dbReference>
<dbReference type="AlphaFoldDB" id="A0A0C3E3W6"/>
<reference evidence="2" key="2">
    <citation type="submission" date="2015-01" db="EMBL/GenBank/DDBJ databases">
        <title>Evolutionary Origins and Diversification of the Mycorrhizal Mutualists.</title>
        <authorList>
            <consortium name="DOE Joint Genome Institute"/>
            <consortium name="Mycorrhizal Genomics Consortium"/>
            <person name="Kohler A."/>
            <person name="Kuo A."/>
            <person name="Nagy L.G."/>
            <person name="Floudas D."/>
            <person name="Copeland A."/>
            <person name="Barry K.W."/>
            <person name="Cichocki N."/>
            <person name="Veneault-Fourrey C."/>
            <person name="LaButti K."/>
            <person name="Lindquist E.A."/>
            <person name="Lipzen A."/>
            <person name="Lundell T."/>
            <person name="Morin E."/>
            <person name="Murat C."/>
            <person name="Riley R."/>
            <person name="Ohm R."/>
            <person name="Sun H."/>
            <person name="Tunlid A."/>
            <person name="Henrissat B."/>
            <person name="Grigoriev I.V."/>
            <person name="Hibbett D.S."/>
            <person name="Martin F."/>
        </authorList>
    </citation>
    <scope>NUCLEOTIDE SEQUENCE [LARGE SCALE GENOMIC DNA]</scope>
    <source>
        <strain evidence="2">Foug A</strain>
    </source>
</reference>
<protein>
    <submittedName>
        <fullName evidence="1">Uncharacterized protein</fullName>
    </submittedName>
</protein>
<dbReference type="HOGENOM" id="CLU_2623436_0_0_1"/>
<reference evidence="1 2" key="1">
    <citation type="submission" date="2014-04" db="EMBL/GenBank/DDBJ databases">
        <authorList>
            <consortium name="DOE Joint Genome Institute"/>
            <person name="Kuo A."/>
            <person name="Kohler A."/>
            <person name="Nagy L.G."/>
            <person name="Floudas D."/>
            <person name="Copeland A."/>
            <person name="Barry K.W."/>
            <person name="Cichocki N."/>
            <person name="Veneault-Fourrey C."/>
            <person name="LaButti K."/>
            <person name="Lindquist E.A."/>
            <person name="Lipzen A."/>
            <person name="Lundell T."/>
            <person name="Morin E."/>
            <person name="Murat C."/>
            <person name="Sun H."/>
            <person name="Tunlid A."/>
            <person name="Henrissat B."/>
            <person name="Grigoriev I.V."/>
            <person name="Hibbett D.S."/>
            <person name="Martin F."/>
            <person name="Nordberg H.P."/>
            <person name="Cantor M.N."/>
            <person name="Hua S.X."/>
        </authorList>
    </citation>
    <scope>NUCLEOTIDE SEQUENCE [LARGE SCALE GENOMIC DNA]</scope>
    <source>
        <strain evidence="1 2">Foug A</strain>
    </source>
</reference>
<evidence type="ECO:0000313" key="1">
    <source>
        <dbReference type="EMBL" id="KIM62716.1"/>
    </source>
</evidence>
<evidence type="ECO:0000313" key="2">
    <source>
        <dbReference type="Proteomes" id="UP000053989"/>
    </source>
</evidence>
<keyword evidence="2" id="KW-1185">Reference proteome</keyword>
<sequence>MHFAYVKLFSHTSRTTLFTPTLNGNCTLSSFSTNNNHLSLSITCRFHTLRILSLPLNDSLEFNPLDADRVVGIIGTIL</sequence>
<proteinExistence type="predicted"/>
<accession>A0A0C3E3W6</accession>
<gene>
    <name evidence="1" type="ORF">SCLCIDRAFT_789292</name>
</gene>